<dbReference type="InterPro" id="IPR050266">
    <property type="entry name" value="AB_hydrolase_sf"/>
</dbReference>
<dbReference type="AlphaFoldDB" id="A0AAW0FA84"/>
<dbReference type="InterPro" id="IPR000073">
    <property type="entry name" value="AB_hydrolase_1"/>
</dbReference>
<accession>A0AAW0FA84</accession>
<dbReference type="EMBL" id="JASBNA010000078">
    <property type="protein sequence ID" value="KAK7678053.1"/>
    <property type="molecule type" value="Genomic_DNA"/>
</dbReference>
<dbReference type="InterPro" id="IPR029058">
    <property type="entry name" value="AB_hydrolase_fold"/>
</dbReference>
<dbReference type="GO" id="GO:0016020">
    <property type="term" value="C:membrane"/>
    <property type="evidence" value="ECO:0007669"/>
    <property type="project" value="TreeGrafter"/>
</dbReference>
<comment type="caution">
    <text evidence="2">The sequence shown here is derived from an EMBL/GenBank/DDBJ whole genome shotgun (WGS) entry which is preliminary data.</text>
</comment>
<proteinExistence type="predicted"/>
<evidence type="ECO:0000313" key="2">
    <source>
        <dbReference type="EMBL" id="KAK7678053.1"/>
    </source>
</evidence>
<gene>
    <name evidence="2" type="ORF">QCA50_018994</name>
</gene>
<reference evidence="2 3" key="1">
    <citation type="submission" date="2022-09" db="EMBL/GenBank/DDBJ databases">
        <authorList>
            <person name="Palmer J.M."/>
        </authorList>
    </citation>
    <scope>NUCLEOTIDE SEQUENCE [LARGE SCALE GENOMIC DNA]</scope>
    <source>
        <strain evidence="2 3">DSM 7382</strain>
    </source>
</reference>
<dbReference type="PANTHER" id="PTHR43798:SF33">
    <property type="entry name" value="HYDROLASE, PUTATIVE (AFU_ORTHOLOGUE AFUA_2G14860)-RELATED"/>
    <property type="match status" value="1"/>
</dbReference>
<dbReference type="Proteomes" id="UP001385951">
    <property type="component" value="Unassembled WGS sequence"/>
</dbReference>
<dbReference type="Gene3D" id="3.40.50.1820">
    <property type="entry name" value="alpha/beta hydrolase"/>
    <property type="match status" value="1"/>
</dbReference>
<evidence type="ECO:0000313" key="3">
    <source>
        <dbReference type="Proteomes" id="UP001385951"/>
    </source>
</evidence>
<dbReference type="Pfam" id="PF12697">
    <property type="entry name" value="Abhydrolase_6"/>
    <property type="match status" value="1"/>
</dbReference>
<organism evidence="2 3">
    <name type="scientific">Cerrena zonata</name>
    <dbReference type="NCBI Taxonomy" id="2478898"/>
    <lineage>
        <taxon>Eukaryota</taxon>
        <taxon>Fungi</taxon>
        <taxon>Dikarya</taxon>
        <taxon>Basidiomycota</taxon>
        <taxon>Agaricomycotina</taxon>
        <taxon>Agaricomycetes</taxon>
        <taxon>Polyporales</taxon>
        <taxon>Cerrenaceae</taxon>
        <taxon>Cerrena</taxon>
    </lineage>
</organism>
<feature type="domain" description="AB hydrolase-1" evidence="1">
    <location>
        <begin position="83"/>
        <end position="373"/>
    </location>
</feature>
<dbReference type="PANTHER" id="PTHR43798">
    <property type="entry name" value="MONOACYLGLYCEROL LIPASE"/>
    <property type="match status" value="1"/>
</dbReference>
<name>A0AAW0FA84_9APHY</name>
<protein>
    <recommendedName>
        <fullName evidence="1">AB hydrolase-1 domain-containing protein</fullName>
    </recommendedName>
</protein>
<evidence type="ECO:0000259" key="1">
    <source>
        <dbReference type="Pfam" id="PF12697"/>
    </source>
</evidence>
<keyword evidence="3" id="KW-1185">Reference proteome</keyword>
<sequence length="393" mass="44661">MLFLLLFPRSTPDIDIPPPVFSQDKAEWKQRVENKLNELTGLKEKQALGELDHLPNSEKPLWCVVDRYIRANRKYGNHQGVTLFFAHANGFNKETWEPTLQSVVQSLKNVDVAEIWLWQSVNHGDAAIINSANLCGLYDWQDNARDILHFLLNHIPSSTYEDFPTHLPRLSSSIAESRKSFGFSGRQFVAVGHSYGGCSVALAAVNHPSLFSSIIFVDPMIRALRPDFPLVSFGTRRKTSRALSRRNHWSSREEARRLFLKSPFFQAWDPAVLDAYVQHGLIEDPNSGGVKLKMPGFQEAVVFAESLTTYEGWLELDKLPETIGLRWIMPGKLPEQERVEKQELVWRRPSNSSNAIIHSAGHLIPHESPQELAYEIASFLQRKYGVQPPASRL</sequence>
<dbReference type="SUPFAM" id="SSF53474">
    <property type="entry name" value="alpha/beta-Hydrolases"/>
    <property type="match status" value="1"/>
</dbReference>